<reference evidence="2" key="1">
    <citation type="journal article" date="2020" name="Nature">
        <title>Giant virus diversity and host interactions through global metagenomics.</title>
        <authorList>
            <person name="Schulz F."/>
            <person name="Roux S."/>
            <person name="Paez-Espino D."/>
            <person name="Jungbluth S."/>
            <person name="Walsh D.A."/>
            <person name="Denef V.J."/>
            <person name="McMahon K.D."/>
            <person name="Konstantinidis K.T."/>
            <person name="Eloe-Fadrosh E.A."/>
            <person name="Kyrpides N.C."/>
            <person name="Woyke T."/>
        </authorList>
    </citation>
    <scope>NUCLEOTIDE SEQUENCE</scope>
    <source>
        <strain evidence="2">GVMAG-S-1016713-123</strain>
    </source>
</reference>
<feature type="transmembrane region" description="Helical" evidence="1">
    <location>
        <begin position="6"/>
        <end position="27"/>
    </location>
</feature>
<name>A0A6C0LW06_9ZZZZ</name>
<accession>A0A6C0LW06</accession>
<proteinExistence type="predicted"/>
<feature type="transmembrane region" description="Helical" evidence="1">
    <location>
        <begin position="249"/>
        <end position="271"/>
    </location>
</feature>
<keyword evidence="1" id="KW-0472">Membrane</keyword>
<feature type="transmembrane region" description="Helical" evidence="1">
    <location>
        <begin position="47"/>
        <end position="64"/>
    </location>
</feature>
<feature type="transmembrane region" description="Helical" evidence="1">
    <location>
        <begin position="140"/>
        <end position="157"/>
    </location>
</feature>
<organism evidence="2">
    <name type="scientific">viral metagenome</name>
    <dbReference type="NCBI Taxonomy" id="1070528"/>
    <lineage>
        <taxon>unclassified sequences</taxon>
        <taxon>metagenomes</taxon>
        <taxon>organismal metagenomes</taxon>
    </lineage>
</organism>
<feature type="transmembrane region" description="Helical" evidence="1">
    <location>
        <begin position="70"/>
        <end position="91"/>
    </location>
</feature>
<keyword evidence="1" id="KW-1133">Transmembrane helix</keyword>
<feature type="transmembrane region" description="Helical" evidence="1">
    <location>
        <begin position="202"/>
        <end position="222"/>
    </location>
</feature>
<protein>
    <submittedName>
        <fullName evidence="2">Uncharacterized protein</fullName>
    </submittedName>
</protein>
<feature type="transmembrane region" description="Helical" evidence="1">
    <location>
        <begin position="112"/>
        <end position="134"/>
    </location>
</feature>
<feature type="transmembrane region" description="Helical" evidence="1">
    <location>
        <begin position="178"/>
        <end position="196"/>
    </location>
</feature>
<keyword evidence="1" id="KW-0812">Transmembrane</keyword>
<evidence type="ECO:0000313" key="2">
    <source>
        <dbReference type="EMBL" id="QHU34215.1"/>
    </source>
</evidence>
<dbReference type="EMBL" id="MN740568">
    <property type="protein sequence ID" value="QHU34215.1"/>
    <property type="molecule type" value="Genomic_DNA"/>
</dbReference>
<dbReference type="AlphaFoldDB" id="A0A6C0LW06"/>
<sequence length="273" mass="32338">MNDGPRIEGVIIFLINNIYMEQLYNIINNKYYIIRTGDFATNGNKKILYSLFALVLCIDDYYTNHSYDCFSIMIGSSCVWSIIELFLYLSNTRNIKPMYILFSEKQIHIPKYLGICLQGIQEGGVVSTFGLYFGDRIFNYNYLLVYHLFLFYMVVNMSYKQTNNKILSKRQINTKSSLLLMSSCVVYNGVSLYKYPEHFYREARLCASMIYISSIWTIVSYYKGFRKVEVHEYEKPIYIVKKNINLDTFYVFCYDILFEICIAYLTFYNLFVL</sequence>
<evidence type="ECO:0000256" key="1">
    <source>
        <dbReference type="SAM" id="Phobius"/>
    </source>
</evidence>